<name>A0A1B6EJ64_9HEMI</name>
<keyword evidence="3 7" id="KW-0812">Transmembrane</keyword>
<gene>
    <name evidence="8" type="ORF">g.23721</name>
</gene>
<evidence type="ECO:0000256" key="2">
    <source>
        <dbReference type="ARBA" id="ARBA00010350"/>
    </source>
</evidence>
<dbReference type="GO" id="GO:0006915">
    <property type="term" value="P:apoptotic process"/>
    <property type="evidence" value="ECO:0007669"/>
    <property type="project" value="UniProtKB-KW"/>
</dbReference>
<keyword evidence="6 7" id="KW-0472">Membrane</keyword>
<sequence>MERAARTFFNSFSSKLEEPVRTHLKNVYACLTMSTVAAAVGAYVHMYTELLSAGLLTVIAAVGFLFALMSTPDNGKNRQMRIGFLLGFAFFSGLGMGPLLEMAVAINPQIVVTALLGTSVIFACFSAAALTAERGRWLYLGGTLMSMLSAMLLLSLANLLFGSRLIFQVYLYIGLFLMCGFVLYDTQLIIEKRRQGDKDFVAHSVDLFIDFIGIFRRLIIILAEKEDRNKRNNKKE</sequence>
<organism evidence="8">
    <name type="scientific">Cuerna arida</name>
    <dbReference type="NCBI Taxonomy" id="1464854"/>
    <lineage>
        <taxon>Eukaryota</taxon>
        <taxon>Metazoa</taxon>
        <taxon>Ecdysozoa</taxon>
        <taxon>Arthropoda</taxon>
        <taxon>Hexapoda</taxon>
        <taxon>Insecta</taxon>
        <taxon>Pterygota</taxon>
        <taxon>Neoptera</taxon>
        <taxon>Paraneoptera</taxon>
        <taxon>Hemiptera</taxon>
        <taxon>Auchenorrhyncha</taxon>
        <taxon>Membracoidea</taxon>
        <taxon>Cicadellidae</taxon>
        <taxon>Cicadellinae</taxon>
        <taxon>Proconiini</taxon>
        <taxon>Cuerna</taxon>
    </lineage>
</organism>
<evidence type="ECO:0000313" key="8">
    <source>
        <dbReference type="EMBL" id="JAS37932.1"/>
    </source>
</evidence>
<keyword evidence="5 7" id="KW-1133">Transmembrane helix</keyword>
<dbReference type="PANTHER" id="PTHR23291">
    <property type="entry name" value="BAX INHIBITOR-RELATED"/>
    <property type="match status" value="1"/>
</dbReference>
<dbReference type="CDD" id="cd10430">
    <property type="entry name" value="BI-1"/>
    <property type="match status" value="1"/>
</dbReference>
<evidence type="ECO:0000256" key="3">
    <source>
        <dbReference type="ARBA" id="ARBA00022692"/>
    </source>
</evidence>
<dbReference type="EMBL" id="GECZ01031837">
    <property type="protein sequence ID" value="JAS37932.1"/>
    <property type="molecule type" value="Transcribed_RNA"/>
</dbReference>
<evidence type="ECO:0000256" key="7">
    <source>
        <dbReference type="RuleBase" id="RU004379"/>
    </source>
</evidence>
<dbReference type="GO" id="GO:0019899">
    <property type="term" value="F:enzyme binding"/>
    <property type="evidence" value="ECO:0007669"/>
    <property type="project" value="TreeGrafter"/>
</dbReference>
<dbReference type="PROSITE" id="PS01243">
    <property type="entry name" value="BI1"/>
    <property type="match status" value="1"/>
</dbReference>
<dbReference type="GO" id="GO:0031966">
    <property type="term" value="C:mitochondrial membrane"/>
    <property type="evidence" value="ECO:0007669"/>
    <property type="project" value="TreeGrafter"/>
</dbReference>
<keyword evidence="4" id="KW-0053">Apoptosis</keyword>
<evidence type="ECO:0000256" key="5">
    <source>
        <dbReference type="ARBA" id="ARBA00022989"/>
    </source>
</evidence>
<dbReference type="Pfam" id="PF01027">
    <property type="entry name" value="Bax1-I"/>
    <property type="match status" value="1"/>
</dbReference>
<proteinExistence type="inferred from homology"/>
<protein>
    <recommendedName>
        <fullName evidence="9">Bax inhibitor 1</fullName>
    </recommendedName>
</protein>
<accession>A0A1B6EJ64</accession>
<feature type="transmembrane region" description="Helical" evidence="7">
    <location>
        <begin position="110"/>
        <end position="130"/>
    </location>
</feature>
<dbReference type="PANTHER" id="PTHR23291:SF32">
    <property type="entry name" value="BAX INHIBITOR 1"/>
    <property type="match status" value="1"/>
</dbReference>
<comment type="subcellular location">
    <subcellularLocation>
        <location evidence="1">Membrane</location>
        <topology evidence="1">Multi-pass membrane protein</topology>
    </subcellularLocation>
</comment>
<feature type="transmembrane region" description="Helical" evidence="7">
    <location>
        <begin position="26"/>
        <end position="44"/>
    </location>
</feature>
<reference evidence="8" key="1">
    <citation type="submission" date="2015-11" db="EMBL/GenBank/DDBJ databases">
        <title>De novo transcriptome assembly of four potential Pierce s Disease insect vectors from Arizona vineyards.</title>
        <authorList>
            <person name="Tassone E.E."/>
        </authorList>
    </citation>
    <scope>NUCLEOTIDE SEQUENCE</scope>
</reference>
<evidence type="ECO:0008006" key="9">
    <source>
        <dbReference type="Google" id="ProtNLM"/>
    </source>
</evidence>
<evidence type="ECO:0000256" key="1">
    <source>
        <dbReference type="ARBA" id="ARBA00004141"/>
    </source>
</evidence>
<evidence type="ECO:0000256" key="4">
    <source>
        <dbReference type="ARBA" id="ARBA00022703"/>
    </source>
</evidence>
<comment type="similarity">
    <text evidence="2 7">Belongs to the BI1 family.</text>
</comment>
<dbReference type="GO" id="GO:2001234">
    <property type="term" value="P:negative regulation of apoptotic signaling pathway"/>
    <property type="evidence" value="ECO:0007669"/>
    <property type="project" value="TreeGrafter"/>
</dbReference>
<evidence type="ECO:0000256" key="6">
    <source>
        <dbReference type="ARBA" id="ARBA00023136"/>
    </source>
</evidence>
<feature type="transmembrane region" description="Helical" evidence="7">
    <location>
        <begin position="137"/>
        <end position="159"/>
    </location>
</feature>
<dbReference type="GO" id="GO:0033119">
    <property type="term" value="P:negative regulation of RNA splicing"/>
    <property type="evidence" value="ECO:0007669"/>
    <property type="project" value="TreeGrafter"/>
</dbReference>
<dbReference type="InterPro" id="IPR006213">
    <property type="entry name" value="Bax_inhbtr1_CS"/>
</dbReference>
<feature type="transmembrane region" description="Helical" evidence="7">
    <location>
        <begin position="82"/>
        <end position="104"/>
    </location>
</feature>
<dbReference type="GO" id="GO:0034620">
    <property type="term" value="P:cellular response to unfolded protein"/>
    <property type="evidence" value="ECO:0007669"/>
    <property type="project" value="TreeGrafter"/>
</dbReference>
<dbReference type="InterPro" id="IPR006214">
    <property type="entry name" value="Bax_inhibitor_1-related"/>
</dbReference>
<feature type="transmembrane region" description="Helical" evidence="7">
    <location>
        <begin position="165"/>
        <end position="184"/>
    </location>
</feature>
<feature type="transmembrane region" description="Helical" evidence="7">
    <location>
        <begin position="50"/>
        <end position="70"/>
    </location>
</feature>
<dbReference type="AlphaFoldDB" id="A0A1B6EJ64"/>